<feature type="domain" description="HTH lysR-type" evidence="5">
    <location>
        <begin position="1"/>
        <end position="57"/>
    </location>
</feature>
<name>A0A845EZZ6_9BACL</name>
<dbReference type="CDD" id="cd08420">
    <property type="entry name" value="PBP2_CysL_like"/>
    <property type="match status" value="1"/>
</dbReference>
<dbReference type="SUPFAM" id="SSF46785">
    <property type="entry name" value="Winged helix' DNA-binding domain"/>
    <property type="match status" value="1"/>
</dbReference>
<proteinExistence type="inferred from homology"/>
<comment type="caution">
    <text evidence="6">The sequence shown here is derived from an EMBL/GenBank/DDBJ whole genome shotgun (WGS) entry which is preliminary data.</text>
</comment>
<dbReference type="GO" id="GO:0000976">
    <property type="term" value="F:transcription cis-regulatory region binding"/>
    <property type="evidence" value="ECO:0007669"/>
    <property type="project" value="TreeGrafter"/>
</dbReference>
<dbReference type="InterPro" id="IPR036390">
    <property type="entry name" value="WH_DNA-bd_sf"/>
</dbReference>
<dbReference type="EMBL" id="WMEY01000003">
    <property type="protein sequence ID" value="MYL64077.1"/>
    <property type="molecule type" value="Genomic_DNA"/>
</dbReference>
<dbReference type="AlphaFoldDB" id="A0A845EZZ6"/>
<dbReference type="RefSeq" id="WP_160919525.1">
    <property type="nucleotide sequence ID" value="NZ_WMEY01000003.1"/>
</dbReference>
<evidence type="ECO:0000313" key="7">
    <source>
        <dbReference type="Proteomes" id="UP000447833"/>
    </source>
</evidence>
<dbReference type="InterPro" id="IPR036388">
    <property type="entry name" value="WH-like_DNA-bd_sf"/>
</dbReference>
<dbReference type="Pfam" id="PF00126">
    <property type="entry name" value="HTH_1"/>
    <property type="match status" value="1"/>
</dbReference>
<dbReference type="InterPro" id="IPR000847">
    <property type="entry name" value="LysR_HTH_N"/>
</dbReference>
<evidence type="ECO:0000256" key="4">
    <source>
        <dbReference type="ARBA" id="ARBA00023163"/>
    </source>
</evidence>
<keyword evidence="4" id="KW-0804">Transcription</keyword>
<gene>
    <name evidence="6" type="ORF">GLW07_12015</name>
</gene>
<dbReference type="Pfam" id="PF03466">
    <property type="entry name" value="LysR_substrate"/>
    <property type="match status" value="1"/>
</dbReference>
<evidence type="ECO:0000256" key="2">
    <source>
        <dbReference type="ARBA" id="ARBA00023015"/>
    </source>
</evidence>
<dbReference type="PROSITE" id="PS50931">
    <property type="entry name" value="HTH_LYSR"/>
    <property type="match status" value="1"/>
</dbReference>
<dbReference type="FunFam" id="1.10.10.10:FF:000001">
    <property type="entry name" value="LysR family transcriptional regulator"/>
    <property type="match status" value="1"/>
</dbReference>
<dbReference type="Proteomes" id="UP000447833">
    <property type="component" value="Unassembled WGS sequence"/>
</dbReference>
<organism evidence="6 7">
    <name type="scientific">Guptibacillus hwajinpoensis</name>
    <dbReference type="NCBI Taxonomy" id="208199"/>
    <lineage>
        <taxon>Bacteria</taxon>
        <taxon>Bacillati</taxon>
        <taxon>Bacillota</taxon>
        <taxon>Bacilli</taxon>
        <taxon>Bacillales</taxon>
        <taxon>Guptibacillaceae</taxon>
        <taxon>Guptibacillus</taxon>
    </lineage>
</organism>
<protein>
    <submittedName>
        <fullName evidence="6">LysR family transcriptional regulator</fullName>
    </submittedName>
</protein>
<dbReference type="InterPro" id="IPR005119">
    <property type="entry name" value="LysR_subst-bd"/>
</dbReference>
<keyword evidence="3" id="KW-0238">DNA-binding</keyword>
<comment type="similarity">
    <text evidence="1">Belongs to the LysR transcriptional regulatory family.</text>
</comment>
<dbReference type="PANTHER" id="PTHR30126:SF39">
    <property type="entry name" value="HTH-TYPE TRANSCRIPTIONAL REGULATOR CYSL"/>
    <property type="match status" value="1"/>
</dbReference>
<sequence length="289" mass="32823">MDQQLKVFVTVVDKRNFSRAAEELHMTQPAVSQYIKSLEESLGTKLLERNNRSVEMNKAGEIVYHHAIELLNLYSKMNYLLDDLTNRASGKLTIGASYTYGEYVLPHVIATIREKYPLITPAVTIGNSREIGDLVYSHQLDVGIIEGDYPARDMKVDSFTQDEMVIVAAPSHKNIDHGSTLENEMWIVREEGSGTREATEKMWELLSIVPSQKMAFGSTQLIKESVEAGIGIGILSKWTIRKELKLGTLKILELPNFRYTRTFSILMRSPFQTKVLEVFLDHVHSHHKT</sequence>
<keyword evidence="2" id="KW-0805">Transcription regulation</keyword>
<dbReference type="PANTHER" id="PTHR30126">
    <property type="entry name" value="HTH-TYPE TRANSCRIPTIONAL REGULATOR"/>
    <property type="match status" value="1"/>
</dbReference>
<dbReference type="GO" id="GO:0003700">
    <property type="term" value="F:DNA-binding transcription factor activity"/>
    <property type="evidence" value="ECO:0007669"/>
    <property type="project" value="InterPro"/>
</dbReference>
<dbReference type="Gene3D" id="3.40.190.10">
    <property type="entry name" value="Periplasmic binding protein-like II"/>
    <property type="match status" value="2"/>
</dbReference>
<accession>A0A845EZZ6</accession>
<reference evidence="6 7" key="1">
    <citation type="submission" date="2019-11" db="EMBL/GenBank/DDBJ databases">
        <title>Genome sequences of 17 halophilic strains isolated from different environments.</title>
        <authorList>
            <person name="Furrow R.E."/>
        </authorList>
    </citation>
    <scope>NUCLEOTIDE SEQUENCE [LARGE SCALE GENOMIC DNA]</scope>
    <source>
        <strain evidence="6 7">22506_14_FS</strain>
    </source>
</reference>
<evidence type="ECO:0000259" key="5">
    <source>
        <dbReference type="PROSITE" id="PS50931"/>
    </source>
</evidence>
<dbReference type="PRINTS" id="PR00039">
    <property type="entry name" value="HTHLYSR"/>
</dbReference>
<dbReference type="Gene3D" id="1.10.10.10">
    <property type="entry name" value="Winged helix-like DNA-binding domain superfamily/Winged helix DNA-binding domain"/>
    <property type="match status" value="1"/>
</dbReference>
<evidence type="ECO:0000256" key="1">
    <source>
        <dbReference type="ARBA" id="ARBA00009437"/>
    </source>
</evidence>
<evidence type="ECO:0000256" key="3">
    <source>
        <dbReference type="ARBA" id="ARBA00023125"/>
    </source>
</evidence>
<evidence type="ECO:0000313" key="6">
    <source>
        <dbReference type="EMBL" id="MYL64077.1"/>
    </source>
</evidence>
<dbReference type="SUPFAM" id="SSF53850">
    <property type="entry name" value="Periplasmic binding protein-like II"/>
    <property type="match status" value="1"/>
</dbReference>